<dbReference type="EMBL" id="LPVJ01000040">
    <property type="protein sequence ID" value="KUO95673.1"/>
    <property type="molecule type" value="Genomic_DNA"/>
</dbReference>
<name>A0A117SXM4_9BACL</name>
<evidence type="ECO:0000256" key="1">
    <source>
        <dbReference type="SAM" id="SignalP"/>
    </source>
</evidence>
<gene>
    <name evidence="2" type="ORF">ATW55_15220</name>
</gene>
<dbReference type="AlphaFoldDB" id="A0A117SXM4"/>
<evidence type="ECO:0000313" key="3">
    <source>
        <dbReference type="Proteomes" id="UP000053557"/>
    </source>
</evidence>
<proteinExistence type="predicted"/>
<dbReference type="RefSeq" id="WP_067716493.1">
    <property type="nucleotide sequence ID" value="NZ_LPVJ01000040.1"/>
</dbReference>
<keyword evidence="1" id="KW-0732">Signal</keyword>
<protein>
    <submittedName>
        <fullName evidence="2">Uncharacterized protein</fullName>
    </submittedName>
</protein>
<feature type="chain" id="PRO_5039111488" evidence="1">
    <location>
        <begin position="22"/>
        <end position="236"/>
    </location>
</feature>
<comment type="caution">
    <text evidence="2">The sequence shown here is derived from an EMBL/GenBank/DDBJ whole genome shotgun (WGS) entry which is preliminary data.</text>
</comment>
<dbReference type="OrthoDB" id="2659519at2"/>
<evidence type="ECO:0000313" key="2">
    <source>
        <dbReference type="EMBL" id="KUO95673.1"/>
    </source>
</evidence>
<reference evidence="2 3" key="1">
    <citation type="submission" date="2015-12" db="EMBL/GenBank/DDBJ databases">
        <title>Draft genome sequence of Acidibacillus ferrooxidans ITV001, isolated from a chalcopyrite acid mine drainage site in Brazil.</title>
        <authorList>
            <person name="Dall'Agnol H."/>
            <person name="Nancucheo I."/>
            <person name="Johnson B."/>
            <person name="Oliveira R."/>
            <person name="Leite L."/>
            <person name="Pylro V."/>
            <person name="Nunes G.L."/>
            <person name="Tzotzos G."/>
            <person name="Fernandes G.R."/>
            <person name="Dutra J."/>
            <person name="Orellana S.C."/>
            <person name="Oliveira G."/>
        </authorList>
    </citation>
    <scope>NUCLEOTIDE SEQUENCE [LARGE SCALE GENOMIC DNA]</scope>
    <source>
        <strain evidence="3">ITV01</strain>
    </source>
</reference>
<feature type="signal peptide" evidence="1">
    <location>
        <begin position="1"/>
        <end position="21"/>
    </location>
</feature>
<keyword evidence="3" id="KW-1185">Reference proteome</keyword>
<sequence>MKIKIISALLSSLIIVFSLLAAKANMPSRNNNIYIVKTNGQSYKYIFGKIQYNSDVNLIHMVKTPFGLVWNPIPKMYPALDGTFSLNRYPIEPFSLYLSPLSAHVLSINHARKIISLPLKHSGINGKLYVYLEQLFSEKNWVIYSDSLRLPGAPQPFISELNIVNLLKPKIIRVTYYHSTGGDSFSIAISNHFLYYEQLIPNAYGIYKKVTRAYNFDSMKTIKLRVLPNDLKWIAM</sequence>
<dbReference type="Proteomes" id="UP000053557">
    <property type="component" value="Unassembled WGS sequence"/>
</dbReference>
<organism evidence="2 3">
    <name type="scientific">Ferroacidibacillus organovorans</name>
    <dbReference type="NCBI Taxonomy" id="1765683"/>
    <lineage>
        <taxon>Bacteria</taxon>
        <taxon>Bacillati</taxon>
        <taxon>Bacillota</taxon>
        <taxon>Bacilli</taxon>
        <taxon>Bacillales</taxon>
        <taxon>Alicyclobacillaceae</taxon>
        <taxon>Ferroacidibacillus</taxon>
    </lineage>
</organism>
<accession>A0A117SXM4</accession>